<accession>A0A1W2GNZ9</accession>
<dbReference type="STRING" id="692418.SAMN04488029_3773"/>
<evidence type="ECO:0000313" key="5">
    <source>
        <dbReference type="Proteomes" id="UP000192472"/>
    </source>
</evidence>
<dbReference type="RefSeq" id="WP_084374389.1">
    <property type="nucleotide sequence ID" value="NZ_FWYF01000004.1"/>
</dbReference>
<feature type="binding site" evidence="2">
    <location>
        <position position="90"/>
    </location>
    <ligand>
        <name>Cu cation</name>
        <dbReference type="ChEBI" id="CHEBI:23378"/>
    </ligand>
</feature>
<feature type="binding site" evidence="2">
    <location>
        <position position="181"/>
    </location>
    <ligand>
        <name>Cu cation</name>
        <dbReference type="ChEBI" id="CHEBI:23378"/>
    </ligand>
</feature>
<sequence length="219" mass="25381">MKNLVIIGLVGICLWACSKPKEEKRMNPEIELPFYSEATFTPEWIDKEEAKYDSIHIIEDFSFVNQKGDTITNEAFDGKIYVTNFFFTICPNVCPRMTKNLKKIQTEFADDESVKILSHTVMPWVDSVGRLAEYAKLNAINPNQWQLVTGDKKELYHMAREAYFADEGFGKTVTVEEDFLHTENIILIDTKRRIRGVYNGTLPLEMKRLIEDIWTLKKG</sequence>
<dbReference type="InterPro" id="IPR003782">
    <property type="entry name" value="SCO1/SenC"/>
</dbReference>
<reference evidence="4 5" key="1">
    <citation type="submission" date="2017-04" db="EMBL/GenBank/DDBJ databases">
        <authorList>
            <person name="Afonso C.L."/>
            <person name="Miller P.J."/>
            <person name="Scott M.A."/>
            <person name="Spackman E."/>
            <person name="Goraichik I."/>
            <person name="Dimitrov K.M."/>
            <person name="Suarez D.L."/>
            <person name="Swayne D.E."/>
        </authorList>
    </citation>
    <scope>NUCLEOTIDE SEQUENCE [LARGE SCALE GENOMIC DNA]</scope>
    <source>
        <strain evidence="4 5">DSM 26133</strain>
    </source>
</reference>
<organism evidence="4 5">
    <name type="scientific">Reichenbachiella faecimaris</name>
    <dbReference type="NCBI Taxonomy" id="692418"/>
    <lineage>
        <taxon>Bacteria</taxon>
        <taxon>Pseudomonadati</taxon>
        <taxon>Bacteroidota</taxon>
        <taxon>Cytophagia</taxon>
        <taxon>Cytophagales</taxon>
        <taxon>Reichenbachiellaceae</taxon>
        <taxon>Reichenbachiella</taxon>
    </lineage>
</organism>
<dbReference type="AlphaFoldDB" id="A0A1W2GNZ9"/>
<keyword evidence="5" id="KW-1185">Reference proteome</keyword>
<evidence type="ECO:0000313" key="4">
    <source>
        <dbReference type="EMBL" id="SMD38375.1"/>
    </source>
</evidence>
<dbReference type="InterPro" id="IPR036249">
    <property type="entry name" value="Thioredoxin-like_sf"/>
</dbReference>
<evidence type="ECO:0000256" key="2">
    <source>
        <dbReference type="PIRSR" id="PIRSR603782-1"/>
    </source>
</evidence>
<dbReference type="PANTHER" id="PTHR12151:SF25">
    <property type="entry name" value="LINALOOL DEHYDRATASE_ISOMERASE DOMAIN-CONTAINING PROTEIN"/>
    <property type="match status" value="1"/>
</dbReference>
<proteinExistence type="inferred from homology"/>
<protein>
    <submittedName>
        <fullName evidence="4">Protein SCO1/2</fullName>
    </submittedName>
</protein>
<name>A0A1W2GNZ9_REIFA</name>
<dbReference type="OrthoDB" id="9811998at2"/>
<keyword evidence="3" id="KW-1015">Disulfide bond</keyword>
<dbReference type="Proteomes" id="UP000192472">
    <property type="component" value="Unassembled WGS sequence"/>
</dbReference>
<dbReference type="Gene3D" id="3.40.30.10">
    <property type="entry name" value="Glutaredoxin"/>
    <property type="match status" value="1"/>
</dbReference>
<keyword evidence="2" id="KW-0479">Metal-binding</keyword>
<dbReference type="GO" id="GO:0046872">
    <property type="term" value="F:metal ion binding"/>
    <property type="evidence" value="ECO:0007669"/>
    <property type="project" value="UniProtKB-KW"/>
</dbReference>
<evidence type="ECO:0000256" key="1">
    <source>
        <dbReference type="ARBA" id="ARBA00010996"/>
    </source>
</evidence>
<keyword evidence="2" id="KW-0186">Copper</keyword>
<dbReference type="Pfam" id="PF02630">
    <property type="entry name" value="SCO1-SenC"/>
    <property type="match status" value="1"/>
</dbReference>
<dbReference type="EMBL" id="FWYF01000004">
    <property type="protein sequence ID" value="SMD38375.1"/>
    <property type="molecule type" value="Genomic_DNA"/>
</dbReference>
<dbReference type="PANTHER" id="PTHR12151">
    <property type="entry name" value="ELECTRON TRANSPORT PROTIN SCO1/SENC FAMILY MEMBER"/>
    <property type="match status" value="1"/>
</dbReference>
<dbReference type="CDD" id="cd02968">
    <property type="entry name" value="SCO"/>
    <property type="match status" value="1"/>
</dbReference>
<evidence type="ECO:0000256" key="3">
    <source>
        <dbReference type="PIRSR" id="PIRSR603782-2"/>
    </source>
</evidence>
<feature type="disulfide bond" description="Redox-active" evidence="3">
    <location>
        <begin position="90"/>
        <end position="94"/>
    </location>
</feature>
<feature type="binding site" evidence="2">
    <location>
        <position position="94"/>
    </location>
    <ligand>
        <name>Cu cation</name>
        <dbReference type="ChEBI" id="CHEBI:23378"/>
    </ligand>
</feature>
<comment type="similarity">
    <text evidence="1">Belongs to the SCO1/2 family.</text>
</comment>
<dbReference type="SUPFAM" id="SSF52833">
    <property type="entry name" value="Thioredoxin-like"/>
    <property type="match status" value="1"/>
</dbReference>
<gene>
    <name evidence="4" type="ORF">SAMN04488029_3773</name>
</gene>